<keyword evidence="3 5" id="KW-1133">Transmembrane helix</keyword>
<reference evidence="7" key="1">
    <citation type="journal article" date="2019" name="Int. J. Syst. Evol. Microbiol.">
        <title>The Global Catalogue of Microorganisms (GCM) 10K type strain sequencing project: providing services to taxonomists for standard genome sequencing and annotation.</title>
        <authorList>
            <consortium name="The Broad Institute Genomics Platform"/>
            <consortium name="The Broad Institute Genome Sequencing Center for Infectious Disease"/>
            <person name="Wu L."/>
            <person name="Ma J."/>
        </authorList>
    </citation>
    <scope>NUCLEOTIDE SEQUENCE [LARGE SCALE GENOMIC DNA]</scope>
    <source>
        <strain evidence="7">JCM 17978</strain>
    </source>
</reference>
<protein>
    <recommendedName>
        <fullName evidence="8">Site-specific recombinase</fullName>
    </recommendedName>
</protein>
<dbReference type="EMBL" id="JBHSLA010000003">
    <property type="protein sequence ID" value="MFC5195725.1"/>
    <property type="molecule type" value="Genomic_DNA"/>
</dbReference>
<evidence type="ECO:0008006" key="8">
    <source>
        <dbReference type="Google" id="ProtNLM"/>
    </source>
</evidence>
<keyword evidence="2 5" id="KW-0812">Transmembrane</keyword>
<dbReference type="InterPro" id="IPR023271">
    <property type="entry name" value="Aquaporin-like"/>
</dbReference>
<evidence type="ECO:0000256" key="3">
    <source>
        <dbReference type="ARBA" id="ARBA00022989"/>
    </source>
</evidence>
<organism evidence="6 7">
    <name type="scientific">Bizionia hallyeonensis</name>
    <dbReference type="NCBI Taxonomy" id="1123757"/>
    <lineage>
        <taxon>Bacteria</taxon>
        <taxon>Pseudomonadati</taxon>
        <taxon>Bacteroidota</taxon>
        <taxon>Flavobacteriia</taxon>
        <taxon>Flavobacteriales</taxon>
        <taxon>Flavobacteriaceae</taxon>
        <taxon>Bizionia</taxon>
    </lineage>
</organism>
<evidence type="ECO:0000313" key="7">
    <source>
        <dbReference type="Proteomes" id="UP001596162"/>
    </source>
</evidence>
<evidence type="ECO:0000256" key="4">
    <source>
        <dbReference type="ARBA" id="ARBA00023136"/>
    </source>
</evidence>
<dbReference type="Proteomes" id="UP001596162">
    <property type="component" value="Unassembled WGS sequence"/>
</dbReference>
<accession>A0ABW0C814</accession>
<keyword evidence="4 5" id="KW-0472">Membrane</keyword>
<evidence type="ECO:0000256" key="1">
    <source>
        <dbReference type="ARBA" id="ARBA00004141"/>
    </source>
</evidence>
<keyword evidence="7" id="KW-1185">Reference proteome</keyword>
<sequence>MKNKQSAENYNYYSFFIKYSLMENYGFTAGFVSRIFEKFIPSVPDVNTFEFYLKKELERGNISNMRFNLTKLLSKPSTTACIKNDLNHAISALTSKIVTFGFDHKFHTKFKKLNIDSNCYKILLYQSCLLSEEGKVTNKEFETNLNEVCLTIYKLRENKNIIGTSLHLTIVMKNLLHYVERIKLLLDLRSDINSEKKWAYLIADYFEHEKSKNSLSKFFVSHTDLLALEIVEHTAQKGEKYVANDHKEYILFFKKGLLGGFIIAIFAFFKILLDTEISSAIPRALLYSINYSICFIVVFLLGGIIATKQPAMTASTIAKHIDKDDDLQVDTLQAIILLVRKIARSQFISLIGNFIMALLVSCILAFLLTLLNDINPISTMKSKKLIYQVFPFSGGAFFYAAIAGIFLSLSGFISGYFDNKVKAINLAYRITHNKTMSRNFSELNRKKIAYIVDKNLGVYAGNVSLGFFLGSAFLISYILPINIDIRHIAFSSANIGFAILNENFAISTIILALLGVLLIGFINFIVSFSLTLYLVLKSRGVKIRKLGQLLRLSVKDILSNPLDYFVHKKYK</sequence>
<evidence type="ECO:0000313" key="6">
    <source>
        <dbReference type="EMBL" id="MFC5195725.1"/>
    </source>
</evidence>
<feature type="transmembrane region" description="Helical" evidence="5">
    <location>
        <begin position="509"/>
        <end position="536"/>
    </location>
</feature>
<comment type="subcellular location">
    <subcellularLocation>
        <location evidence="1">Membrane</location>
        <topology evidence="1">Multi-pass membrane protein</topology>
    </subcellularLocation>
</comment>
<name>A0ABW0C814_9FLAO</name>
<dbReference type="InterPro" id="IPR011385">
    <property type="entry name" value="Site-sp_rcmbase"/>
</dbReference>
<feature type="transmembrane region" description="Helical" evidence="5">
    <location>
        <begin position="456"/>
        <end position="479"/>
    </location>
</feature>
<dbReference type="Gene3D" id="1.20.1080.10">
    <property type="entry name" value="Glycerol uptake facilitator protein"/>
    <property type="match status" value="1"/>
</dbReference>
<dbReference type="Pfam" id="PF10136">
    <property type="entry name" value="SpecificRecomb"/>
    <property type="match status" value="1"/>
</dbReference>
<feature type="transmembrane region" description="Helical" evidence="5">
    <location>
        <begin position="256"/>
        <end position="273"/>
    </location>
</feature>
<evidence type="ECO:0000256" key="2">
    <source>
        <dbReference type="ARBA" id="ARBA00022692"/>
    </source>
</evidence>
<feature type="transmembrane region" description="Helical" evidence="5">
    <location>
        <begin position="285"/>
        <end position="306"/>
    </location>
</feature>
<dbReference type="RefSeq" id="WP_376860698.1">
    <property type="nucleotide sequence ID" value="NZ_JBHSLA010000003.1"/>
</dbReference>
<gene>
    <name evidence="6" type="ORF">ACFPH8_10325</name>
</gene>
<comment type="caution">
    <text evidence="6">The sequence shown here is derived from an EMBL/GenBank/DDBJ whole genome shotgun (WGS) entry which is preliminary data.</text>
</comment>
<evidence type="ECO:0000256" key="5">
    <source>
        <dbReference type="SAM" id="Phobius"/>
    </source>
</evidence>
<feature type="transmembrane region" description="Helical" evidence="5">
    <location>
        <begin position="347"/>
        <end position="371"/>
    </location>
</feature>
<feature type="transmembrane region" description="Helical" evidence="5">
    <location>
        <begin position="396"/>
        <end position="417"/>
    </location>
</feature>
<proteinExistence type="predicted"/>